<accession>A0A1H9ZQK7</accession>
<sequence>MKKVEEATRLLIGQIKESKAYQDYTRLYSEIQKNPELLKRVNEYRKRRFEIHLSNVKDYSNMQEDLRREFSDIHSNELTLEFLIAEKHFSNMMKLVNHTILDSVQMDIDFLGD</sequence>
<dbReference type="OrthoDB" id="1766338at2"/>
<proteinExistence type="predicted"/>
<keyword evidence="2" id="KW-1185">Reference proteome</keyword>
<dbReference type="Pfam" id="PF06133">
    <property type="entry name" value="Com_YlbF"/>
    <property type="match status" value="1"/>
</dbReference>
<dbReference type="InterPro" id="IPR023378">
    <property type="entry name" value="YheA/YmcA-like_dom_sf"/>
</dbReference>
<dbReference type="EMBL" id="FOHN01000004">
    <property type="protein sequence ID" value="SES83995.1"/>
    <property type="molecule type" value="Genomic_DNA"/>
</dbReference>
<organism evidence="1 2">
    <name type="scientific">[Clostridium] polysaccharolyticum</name>
    <dbReference type="NCBI Taxonomy" id="29364"/>
    <lineage>
        <taxon>Bacteria</taxon>
        <taxon>Bacillati</taxon>
        <taxon>Bacillota</taxon>
        <taxon>Clostridia</taxon>
        <taxon>Lachnospirales</taxon>
        <taxon>Lachnospiraceae</taxon>
    </lineage>
</organism>
<dbReference type="AlphaFoldDB" id="A0A1H9ZQK7"/>
<dbReference type="Proteomes" id="UP000199800">
    <property type="component" value="Unassembled WGS sequence"/>
</dbReference>
<name>A0A1H9ZQK7_9FIRM</name>
<dbReference type="InterPro" id="IPR010368">
    <property type="entry name" value="Com_YlbF"/>
</dbReference>
<dbReference type="RefSeq" id="WP_092476586.1">
    <property type="nucleotide sequence ID" value="NZ_FOHN01000004.1"/>
</dbReference>
<reference evidence="1 2" key="1">
    <citation type="submission" date="2016-10" db="EMBL/GenBank/DDBJ databases">
        <authorList>
            <person name="de Groot N.N."/>
        </authorList>
    </citation>
    <scope>NUCLEOTIDE SEQUENCE [LARGE SCALE GENOMIC DNA]</scope>
    <source>
        <strain evidence="1 2">DSM 1801</strain>
    </source>
</reference>
<evidence type="ECO:0000313" key="1">
    <source>
        <dbReference type="EMBL" id="SES83995.1"/>
    </source>
</evidence>
<gene>
    <name evidence="1" type="ORF">SAMN04487772_10468</name>
</gene>
<dbReference type="Gene3D" id="1.20.1500.10">
    <property type="entry name" value="YheA/YmcA-like"/>
    <property type="match status" value="1"/>
</dbReference>
<protein>
    <submittedName>
        <fullName evidence="1">Control of competence regulator ComK, YlbF/YmcA</fullName>
    </submittedName>
</protein>
<dbReference type="SUPFAM" id="SSF158622">
    <property type="entry name" value="YheA/YmcA-like"/>
    <property type="match status" value="1"/>
</dbReference>
<evidence type="ECO:0000313" key="2">
    <source>
        <dbReference type="Proteomes" id="UP000199800"/>
    </source>
</evidence>
<dbReference type="STRING" id="29364.SAMN04487772_10468"/>